<dbReference type="SUPFAM" id="SSF54060">
    <property type="entry name" value="His-Me finger endonucleases"/>
    <property type="match status" value="1"/>
</dbReference>
<keyword evidence="7" id="KW-0540">Nuclease</keyword>
<feature type="domain" description="DNA/RNA non-specific endonuclease/pyrophosphatase/phosphodiesterase" evidence="6">
    <location>
        <begin position="48"/>
        <end position="238"/>
    </location>
</feature>
<proteinExistence type="predicted"/>
<keyword evidence="8" id="KW-1185">Reference proteome</keyword>
<dbReference type="Gene3D" id="3.40.570.10">
    <property type="entry name" value="Extracellular Endonuclease, subunit A"/>
    <property type="match status" value="1"/>
</dbReference>
<feature type="active site" description="Proton acceptor" evidence="1">
    <location>
        <position position="113"/>
    </location>
</feature>
<dbReference type="InterPro" id="IPR020821">
    <property type="entry name" value="ENPP1-3/EXOG-like_nuc-like"/>
</dbReference>
<evidence type="ECO:0000256" key="4">
    <source>
        <dbReference type="SAM" id="SignalP"/>
    </source>
</evidence>
<dbReference type="InterPro" id="IPR044929">
    <property type="entry name" value="DNA/RNA_non-sp_Endonuclease_sf"/>
</dbReference>
<reference evidence="7" key="1">
    <citation type="submission" date="2019-11" db="EMBL/GenBank/DDBJ databases">
        <title>Description of new Acetobacter species.</title>
        <authorList>
            <person name="Cleenwerck I."/>
            <person name="Sombolestani A.S."/>
        </authorList>
    </citation>
    <scope>NUCLEOTIDE SEQUENCE</scope>
    <source>
        <strain evidence="7">LMG 1626</strain>
    </source>
</reference>
<dbReference type="SMART" id="SM00477">
    <property type="entry name" value="NUC"/>
    <property type="match status" value="1"/>
</dbReference>
<feature type="signal peptide" evidence="4">
    <location>
        <begin position="1"/>
        <end position="26"/>
    </location>
</feature>
<evidence type="ECO:0000256" key="3">
    <source>
        <dbReference type="SAM" id="MobiDB-lite"/>
    </source>
</evidence>
<dbReference type="GO" id="GO:0046872">
    <property type="term" value="F:metal ion binding"/>
    <property type="evidence" value="ECO:0007669"/>
    <property type="project" value="UniProtKB-KW"/>
</dbReference>
<evidence type="ECO:0000256" key="2">
    <source>
        <dbReference type="PIRSR" id="PIRSR640255-2"/>
    </source>
</evidence>
<feature type="domain" description="ENPP1-3/EXOG-like endonuclease/phosphodiesterase" evidence="5">
    <location>
        <begin position="49"/>
        <end position="238"/>
    </location>
</feature>
<dbReference type="GO" id="GO:0016787">
    <property type="term" value="F:hydrolase activity"/>
    <property type="evidence" value="ECO:0007669"/>
    <property type="project" value="InterPro"/>
</dbReference>
<dbReference type="InterPro" id="IPR040255">
    <property type="entry name" value="Non-specific_endonuclease"/>
</dbReference>
<organism evidence="7 8">
    <name type="scientific">Acetobacter estunensis</name>
    <dbReference type="NCBI Taxonomy" id="104097"/>
    <lineage>
        <taxon>Bacteria</taxon>
        <taxon>Pseudomonadati</taxon>
        <taxon>Pseudomonadota</taxon>
        <taxon>Alphaproteobacteria</taxon>
        <taxon>Acetobacterales</taxon>
        <taxon>Acetobacteraceae</taxon>
        <taxon>Acetobacter</taxon>
    </lineage>
</organism>
<keyword evidence="7" id="KW-0378">Hydrolase</keyword>
<accession>A0A967B6U4</accession>
<sequence length="259" mass="28484">MRAHPSFMTMRVFALLAVLFPLSVHAACPEHFAGGVPPSSTMPVVELCSQIFAVGYAPADHEALWSAEHLTAVSIAQAEHLHGRGQFHEDLRLPVEQRSEPYDYKRSGWSRGHLTPSGDAPTRASREETFALSNIVPQATRLNEGAWSHIEINVRQLARQAGEVHVVTGPAFREGMGRIGADHVRVPSSLWKAVYVPSRHAVAVIVCKNIKPFVCNAVGLESLSRVTGIDPFPGVPAENRKRMAQLERKLLSSITRHKD</sequence>
<dbReference type="InterPro" id="IPR044925">
    <property type="entry name" value="His-Me_finger_sf"/>
</dbReference>
<dbReference type="InterPro" id="IPR001604">
    <property type="entry name" value="Endo_G_ENPP1-like_dom"/>
</dbReference>
<evidence type="ECO:0000256" key="1">
    <source>
        <dbReference type="PIRSR" id="PIRSR640255-1"/>
    </source>
</evidence>
<dbReference type="GO" id="GO:0003676">
    <property type="term" value="F:nucleic acid binding"/>
    <property type="evidence" value="ECO:0007669"/>
    <property type="project" value="InterPro"/>
</dbReference>
<comment type="caution">
    <text evidence="7">The sequence shown here is derived from an EMBL/GenBank/DDBJ whole genome shotgun (WGS) entry which is preliminary data.</text>
</comment>
<protein>
    <submittedName>
        <fullName evidence="7">DNA/RNA non-specific endonuclease</fullName>
    </submittedName>
</protein>
<feature type="chain" id="PRO_5036856641" evidence="4">
    <location>
        <begin position="27"/>
        <end position="259"/>
    </location>
</feature>
<feature type="binding site" evidence="2">
    <location>
        <position position="143"/>
    </location>
    <ligand>
        <name>Mg(2+)</name>
        <dbReference type="ChEBI" id="CHEBI:18420"/>
        <note>catalytic</note>
    </ligand>
</feature>
<evidence type="ECO:0000259" key="6">
    <source>
        <dbReference type="SMART" id="SM00892"/>
    </source>
</evidence>
<feature type="region of interest" description="Disordered" evidence="3">
    <location>
        <begin position="106"/>
        <end position="125"/>
    </location>
</feature>
<dbReference type="AlphaFoldDB" id="A0A967B6U4"/>
<gene>
    <name evidence="7" type="ORF">GOB87_08365</name>
</gene>
<dbReference type="PANTHER" id="PTHR13966:SF5">
    <property type="entry name" value="ENDONUCLEASE G, MITOCHONDRIAL"/>
    <property type="match status" value="1"/>
</dbReference>
<keyword evidence="7" id="KW-0255">Endonuclease</keyword>
<dbReference type="Proteomes" id="UP000597459">
    <property type="component" value="Unassembled WGS sequence"/>
</dbReference>
<keyword evidence="4" id="KW-0732">Signal</keyword>
<keyword evidence="2" id="KW-0479">Metal-binding</keyword>
<dbReference type="PANTHER" id="PTHR13966">
    <property type="entry name" value="ENDONUCLEASE RELATED"/>
    <property type="match status" value="1"/>
</dbReference>
<name>A0A967B6U4_9PROT</name>
<dbReference type="EMBL" id="WOTH01000014">
    <property type="protein sequence ID" value="NHO53968.1"/>
    <property type="molecule type" value="Genomic_DNA"/>
</dbReference>
<evidence type="ECO:0000313" key="7">
    <source>
        <dbReference type="EMBL" id="NHO53968.1"/>
    </source>
</evidence>
<evidence type="ECO:0000259" key="5">
    <source>
        <dbReference type="SMART" id="SM00477"/>
    </source>
</evidence>
<dbReference type="Pfam" id="PF01223">
    <property type="entry name" value="Endonuclease_NS"/>
    <property type="match status" value="1"/>
</dbReference>
<dbReference type="SMART" id="SM00892">
    <property type="entry name" value="Endonuclease_NS"/>
    <property type="match status" value="1"/>
</dbReference>
<dbReference type="GO" id="GO:0004519">
    <property type="term" value="F:endonuclease activity"/>
    <property type="evidence" value="ECO:0007669"/>
    <property type="project" value="UniProtKB-KW"/>
</dbReference>
<evidence type="ECO:0000313" key="8">
    <source>
        <dbReference type="Proteomes" id="UP000597459"/>
    </source>
</evidence>